<keyword evidence="3" id="KW-1185">Reference proteome</keyword>
<dbReference type="RefSeq" id="WP_215374385.1">
    <property type="nucleotide sequence ID" value="NZ_JAGTIS010000005.1"/>
</dbReference>
<accession>A0ABS5XGM3</accession>
<organism evidence="2 3">
    <name type="scientific">Metapseudomonas boanensis</name>
    <dbReference type="NCBI Taxonomy" id="2822138"/>
    <lineage>
        <taxon>Bacteria</taxon>
        <taxon>Pseudomonadati</taxon>
        <taxon>Pseudomonadota</taxon>
        <taxon>Gammaproteobacteria</taxon>
        <taxon>Pseudomonadales</taxon>
        <taxon>Pseudomonadaceae</taxon>
        <taxon>Metapseudomonas</taxon>
    </lineage>
</organism>
<feature type="transmembrane region" description="Helical" evidence="1">
    <location>
        <begin position="6"/>
        <end position="25"/>
    </location>
</feature>
<proteinExistence type="predicted"/>
<evidence type="ECO:0000256" key="1">
    <source>
        <dbReference type="SAM" id="Phobius"/>
    </source>
</evidence>
<keyword evidence="1" id="KW-0812">Transmembrane</keyword>
<dbReference type="Proteomes" id="UP001519667">
    <property type="component" value="Unassembled WGS sequence"/>
</dbReference>
<keyword evidence="1" id="KW-1133">Transmembrane helix</keyword>
<keyword evidence="1" id="KW-0472">Membrane</keyword>
<comment type="caution">
    <text evidence="2">The sequence shown here is derived from an EMBL/GenBank/DDBJ whole genome shotgun (WGS) entry which is preliminary data.</text>
</comment>
<reference evidence="2 3" key="1">
    <citation type="submission" date="2021-04" db="EMBL/GenBank/DDBJ databases">
        <title>Pseudomonas boanensis sp. nov., a bacterium isolated from river water used for household purposes in Boane District, Mozambique.</title>
        <authorList>
            <person name="Nicklasson M."/>
            <person name="Martin-Rodriguez A.J."/>
            <person name="Thorell K."/>
            <person name="Neves L."/>
            <person name="Mussagy A."/>
            <person name="Rydberg H.A."/>
            <person name="Hernroth B."/>
            <person name="Svensson-Stadler L."/>
            <person name="Sjoling A."/>
        </authorList>
    </citation>
    <scope>NUCLEOTIDE SEQUENCE [LARGE SCALE GENOMIC DNA]</scope>
    <source>
        <strain evidence="2 3">DB1</strain>
    </source>
</reference>
<dbReference type="EMBL" id="JAGTIS010000005">
    <property type="protein sequence ID" value="MBT8766839.1"/>
    <property type="molecule type" value="Genomic_DNA"/>
</dbReference>
<sequence>MHVLSFAEGALAMLGLVAVLLAYIAEAMLFDRRIRSRPFPWLERIQVLLFGILHLRGTR</sequence>
<evidence type="ECO:0000313" key="2">
    <source>
        <dbReference type="EMBL" id="MBT8766839.1"/>
    </source>
</evidence>
<gene>
    <name evidence="2" type="ORF">J7302_12010</name>
</gene>
<name>A0ABS5XGM3_9GAMM</name>
<evidence type="ECO:0000313" key="3">
    <source>
        <dbReference type="Proteomes" id="UP001519667"/>
    </source>
</evidence>
<protein>
    <submittedName>
        <fullName evidence="2">Uncharacterized protein</fullName>
    </submittedName>
</protein>